<feature type="domain" description="Beta-lactamase-related" evidence="2">
    <location>
        <begin position="50"/>
        <end position="349"/>
    </location>
</feature>
<dbReference type="Gene3D" id="3.40.710.10">
    <property type="entry name" value="DD-peptidase/beta-lactamase superfamily"/>
    <property type="match status" value="1"/>
</dbReference>
<dbReference type="EMBL" id="JAGEOJ010000013">
    <property type="protein sequence ID" value="MBO2451404.1"/>
    <property type="molecule type" value="Genomic_DNA"/>
</dbReference>
<feature type="signal peptide" evidence="1">
    <location>
        <begin position="1"/>
        <end position="29"/>
    </location>
</feature>
<keyword evidence="1" id="KW-0732">Signal</keyword>
<sequence length="378" mass="39765">MDFMRARSVAGAAAAVVVALTASAVPAHAETAADIMRAELEQGVTDGYPAVLAEVRDASGVTDLAGGVADRATKVPATADAQVRTGSNTKPFIATVILQLAGEGKLSLDDTVDHWLPGLVTGNGNDGTKISIRQLLNHTSGLPDYLDKAMFDDAPVHPNTQWTPEQLVKRAMTKKPTGAPGSGPTYCNTNYILAGMIIKAVTGKEPGDEVQTRIIGPLDLKGTTYPTSDPQMHGNFLHGYSIPSIWIGTPPYNDVTTLNVQSYGAAGGMVSTLQDLAKFQRALLGGKLLQPAQQREVTTPVPASGATNGFSAGLEWFDLPCGRIWAKGGDINGFITGVLNRENGEKQVSYAVNVYSGYGPTNAQKHLYDATQKAICAA</sequence>
<gene>
    <name evidence="3" type="ORF">J4573_30240</name>
</gene>
<organism evidence="3 4">
    <name type="scientific">Actinomadura barringtoniae</name>
    <dbReference type="NCBI Taxonomy" id="1427535"/>
    <lineage>
        <taxon>Bacteria</taxon>
        <taxon>Bacillati</taxon>
        <taxon>Actinomycetota</taxon>
        <taxon>Actinomycetes</taxon>
        <taxon>Streptosporangiales</taxon>
        <taxon>Thermomonosporaceae</taxon>
        <taxon>Actinomadura</taxon>
    </lineage>
</organism>
<dbReference type="Proteomes" id="UP000669179">
    <property type="component" value="Unassembled WGS sequence"/>
</dbReference>
<proteinExistence type="predicted"/>
<reference evidence="3" key="1">
    <citation type="submission" date="2021-03" db="EMBL/GenBank/DDBJ databases">
        <authorList>
            <person name="Kanchanasin P."/>
            <person name="Saeng-In P."/>
            <person name="Phongsopitanun W."/>
            <person name="Yuki M."/>
            <person name="Kudo T."/>
            <person name="Ohkuma M."/>
            <person name="Tanasupawat S."/>
        </authorList>
    </citation>
    <scope>NUCLEOTIDE SEQUENCE</scope>
    <source>
        <strain evidence="3">GKU 128</strain>
    </source>
</reference>
<dbReference type="PANTHER" id="PTHR46825:SF7">
    <property type="entry name" value="D-ALANYL-D-ALANINE CARBOXYPEPTIDASE"/>
    <property type="match status" value="1"/>
</dbReference>
<dbReference type="RefSeq" id="WP_208259306.1">
    <property type="nucleotide sequence ID" value="NZ_JAGEOJ010000013.1"/>
</dbReference>
<protein>
    <submittedName>
        <fullName evidence="3">Beta-lactamase family protein</fullName>
    </submittedName>
</protein>
<evidence type="ECO:0000259" key="2">
    <source>
        <dbReference type="Pfam" id="PF00144"/>
    </source>
</evidence>
<evidence type="ECO:0000313" key="4">
    <source>
        <dbReference type="Proteomes" id="UP000669179"/>
    </source>
</evidence>
<dbReference type="SUPFAM" id="SSF56601">
    <property type="entry name" value="beta-lactamase/transpeptidase-like"/>
    <property type="match status" value="1"/>
</dbReference>
<accession>A0A939T6Y0</accession>
<keyword evidence="4" id="KW-1185">Reference proteome</keyword>
<dbReference type="Pfam" id="PF00144">
    <property type="entry name" value="Beta-lactamase"/>
    <property type="match status" value="1"/>
</dbReference>
<comment type="caution">
    <text evidence="3">The sequence shown here is derived from an EMBL/GenBank/DDBJ whole genome shotgun (WGS) entry which is preliminary data.</text>
</comment>
<feature type="chain" id="PRO_5037528904" evidence="1">
    <location>
        <begin position="30"/>
        <end position="378"/>
    </location>
</feature>
<evidence type="ECO:0000313" key="3">
    <source>
        <dbReference type="EMBL" id="MBO2451404.1"/>
    </source>
</evidence>
<evidence type="ECO:0000256" key="1">
    <source>
        <dbReference type="SAM" id="SignalP"/>
    </source>
</evidence>
<dbReference type="InterPro" id="IPR001466">
    <property type="entry name" value="Beta-lactam-related"/>
</dbReference>
<dbReference type="InterPro" id="IPR050491">
    <property type="entry name" value="AmpC-like"/>
</dbReference>
<dbReference type="PANTHER" id="PTHR46825">
    <property type="entry name" value="D-ALANYL-D-ALANINE-CARBOXYPEPTIDASE/ENDOPEPTIDASE AMPH"/>
    <property type="match status" value="1"/>
</dbReference>
<dbReference type="InterPro" id="IPR012338">
    <property type="entry name" value="Beta-lactam/transpept-like"/>
</dbReference>
<dbReference type="AlphaFoldDB" id="A0A939T6Y0"/>
<name>A0A939T6Y0_9ACTN</name>